<accession>A0A5D6VDH6</accession>
<dbReference type="GO" id="GO:0004180">
    <property type="term" value="F:carboxypeptidase activity"/>
    <property type="evidence" value="ECO:0007669"/>
    <property type="project" value="UniProtKB-KW"/>
</dbReference>
<name>A0A5D6VDH6_9BACT</name>
<dbReference type="Proteomes" id="UP000322791">
    <property type="component" value="Unassembled WGS sequence"/>
</dbReference>
<keyword evidence="1" id="KW-0378">Hydrolase</keyword>
<sequence length="394" mass="43632">MYKGLLLFVVLAILLSWPVVAQVRLLGKVTDAVTGQGLPFVSVRVPDTALGTTSNADGEFELILPAKGKQLIFSELGYVPDSVLVGEEKSLLVKLKPSPMLLPEVQVPNYVENLLTRAYRVLLRNNHVHSYGQAFYRQVTRLQKEATEVQEQLWNTETCNTGVKGTALMQGRYAKKKSLVTFENFSVNTRGNIDFMPDADSTKARSFLSPNAGQYYTLKLLGIEQQGAQQLAEIGFVSKSSQMAGSAVIDVVTGQLLRLKVAMKGFSFTSSNPDFELRNGVMNFECAFLPGDRVPILNYINTTYTADAKRKLKPTLAVHVSAFAFFYGGQPTPLPGVTYEKPNLNQADLAAVKMAPYDPVFWQNNSVVKRTPLEEEVIKSFEREKVFGNMLSPQ</sequence>
<comment type="caution">
    <text evidence="1">The sequence shown here is derived from an EMBL/GenBank/DDBJ whole genome shotgun (WGS) entry which is preliminary data.</text>
</comment>
<dbReference type="Gene3D" id="2.60.40.1120">
    <property type="entry name" value="Carboxypeptidase-like, regulatory domain"/>
    <property type="match status" value="1"/>
</dbReference>
<reference evidence="1 2" key="1">
    <citation type="submission" date="2019-08" db="EMBL/GenBank/DDBJ databases">
        <authorList>
            <person name="Seo M.-J."/>
        </authorList>
    </citation>
    <scope>NUCLEOTIDE SEQUENCE [LARGE SCALE GENOMIC DNA]</scope>
    <source>
        <strain evidence="1 2">KIGAM108</strain>
    </source>
</reference>
<dbReference type="EMBL" id="VTHL01000002">
    <property type="protein sequence ID" value="TYZ13430.1"/>
    <property type="molecule type" value="Genomic_DNA"/>
</dbReference>
<keyword evidence="2" id="KW-1185">Reference proteome</keyword>
<evidence type="ECO:0000313" key="1">
    <source>
        <dbReference type="EMBL" id="TYZ13430.1"/>
    </source>
</evidence>
<dbReference type="InterPro" id="IPR008969">
    <property type="entry name" value="CarboxyPept-like_regulatory"/>
</dbReference>
<proteinExistence type="predicted"/>
<keyword evidence="1" id="KW-0121">Carboxypeptidase</keyword>
<dbReference type="Pfam" id="PF13715">
    <property type="entry name" value="CarbopepD_reg_2"/>
    <property type="match status" value="1"/>
</dbReference>
<protein>
    <submittedName>
        <fullName evidence="1">Carboxypeptidase-like regulatory domain-containing protein</fullName>
    </submittedName>
</protein>
<gene>
    <name evidence="1" type="ORF">FY528_03205</name>
</gene>
<dbReference type="RefSeq" id="WP_149069547.1">
    <property type="nucleotide sequence ID" value="NZ_VTHL01000002.1"/>
</dbReference>
<organism evidence="1 2">
    <name type="scientific">Hymenobacter lutimineralis</name>
    <dbReference type="NCBI Taxonomy" id="2606448"/>
    <lineage>
        <taxon>Bacteria</taxon>
        <taxon>Pseudomonadati</taxon>
        <taxon>Bacteroidota</taxon>
        <taxon>Cytophagia</taxon>
        <taxon>Cytophagales</taxon>
        <taxon>Hymenobacteraceae</taxon>
        <taxon>Hymenobacter</taxon>
    </lineage>
</organism>
<evidence type="ECO:0000313" key="2">
    <source>
        <dbReference type="Proteomes" id="UP000322791"/>
    </source>
</evidence>
<keyword evidence="1" id="KW-0645">Protease</keyword>
<dbReference type="SUPFAM" id="SSF49464">
    <property type="entry name" value="Carboxypeptidase regulatory domain-like"/>
    <property type="match status" value="1"/>
</dbReference>
<dbReference type="AlphaFoldDB" id="A0A5D6VDH6"/>